<dbReference type="Pfam" id="PF00271">
    <property type="entry name" value="Helicase_C"/>
    <property type="match status" value="1"/>
</dbReference>
<name>A0A1W0X0Q7_HYPEX</name>
<dbReference type="PROSITE" id="PS51194">
    <property type="entry name" value="HELICASE_CTER"/>
    <property type="match status" value="1"/>
</dbReference>
<gene>
    <name evidence="2" type="ORF">BV898_05086</name>
</gene>
<dbReference type="SUPFAM" id="SSF52540">
    <property type="entry name" value="P-loop containing nucleoside triphosphate hydrolases"/>
    <property type="match status" value="1"/>
</dbReference>
<keyword evidence="2" id="KW-0378">Hydrolase</keyword>
<dbReference type="AlphaFoldDB" id="A0A1W0X0Q7"/>
<dbReference type="InterPro" id="IPR027417">
    <property type="entry name" value="P-loop_NTPase"/>
</dbReference>
<evidence type="ECO:0000313" key="3">
    <source>
        <dbReference type="Proteomes" id="UP000192578"/>
    </source>
</evidence>
<dbReference type="PANTHER" id="PTHR47958">
    <property type="entry name" value="ATP-DEPENDENT RNA HELICASE DBP3"/>
    <property type="match status" value="1"/>
</dbReference>
<dbReference type="InterPro" id="IPR001650">
    <property type="entry name" value="Helicase_C-like"/>
</dbReference>
<comment type="caution">
    <text evidence="2">The sequence shown here is derived from an EMBL/GenBank/DDBJ whole genome shotgun (WGS) entry which is preliminary data.</text>
</comment>
<dbReference type="EMBL" id="MTYJ01000026">
    <property type="protein sequence ID" value="OQV21013.1"/>
    <property type="molecule type" value="Genomic_DNA"/>
</dbReference>
<sequence length="219" mass="25158">MAAETEELLDYEYVDEDAFATTGAEIAQLDDMMGGGSRKYRGELSEYRGGNSRSNFQCAKSLDFHHVKHFVLDECNKGVGLDMRKDIQALLLKQTPEQKQVMMIRLQQHYLKLKCSDKNQQLCELLDIIDFSQAIIFRKSVQRCIDVERVNIVINYECPFDLDTYLHRVARAGRFGSKGLAITFIGDNEDSEILKQVQSRFHFDITDLLDELDVVGFSR</sequence>
<reference evidence="3" key="1">
    <citation type="submission" date="2017-01" db="EMBL/GenBank/DDBJ databases">
        <title>Comparative genomics of anhydrobiosis in the tardigrade Hypsibius dujardini.</title>
        <authorList>
            <person name="Yoshida Y."/>
            <person name="Koutsovoulos G."/>
            <person name="Laetsch D."/>
            <person name="Stevens L."/>
            <person name="Kumar S."/>
            <person name="Horikawa D."/>
            <person name="Ishino K."/>
            <person name="Komine S."/>
            <person name="Tomita M."/>
            <person name="Blaxter M."/>
            <person name="Arakawa K."/>
        </authorList>
    </citation>
    <scope>NUCLEOTIDE SEQUENCE [LARGE SCALE GENOMIC DNA]</scope>
    <source>
        <strain evidence="3">Z151</strain>
    </source>
</reference>
<dbReference type="Gene3D" id="3.40.50.300">
    <property type="entry name" value="P-loop containing nucleotide triphosphate hydrolases"/>
    <property type="match status" value="1"/>
</dbReference>
<evidence type="ECO:0000259" key="1">
    <source>
        <dbReference type="PROSITE" id="PS51194"/>
    </source>
</evidence>
<keyword evidence="2" id="KW-0347">Helicase</keyword>
<keyword evidence="2" id="KW-0547">Nucleotide-binding</keyword>
<evidence type="ECO:0000313" key="2">
    <source>
        <dbReference type="EMBL" id="OQV21013.1"/>
    </source>
</evidence>
<protein>
    <submittedName>
        <fullName evidence="2">Spliceosome RNA helicase Ddx39b</fullName>
    </submittedName>
</protein>
<accession>A0A1W0X0Q7</accession>
<keyword evidence="2" id="KW-0067">ATP-binding</keyword>
<organism evidence="2 3">
    <name type="scientific">Hypsibius exemplaris</name>
    <name type="common">Freshwater tardigrade</name>
    <dbReference type="NCBI Taxonomy" id="2072580"/>
    <lineage>
        <taxon>Eukaryota</taxon>
        <taxon>Metazoa</taxon>
        <taxon>Ecdysozoa</taxon>
        <taxon>Tardigrada</taxon>
        <taxon>Eutardigrada</taxon>
        <taxon>Parachela</taxon>
        <taxon>Hypsibioidea</taxon>
        <taxon>Hypsibiidae</taxon>
        <taxon>Hypsibius</taxon>
    </lineage>
</organism>
<dbReference type="GO" id="GO:0004386">
    <property type="term" value="F:helicase activity"/>
    <property type="evidence" value="ECO:0007669"/>
    <property type="project" value="UniProtKB-KW"/>
</dbReference>
<keyword evidence="3" id="KW-1185">Reference proteome</keyword>
<dbReference type="Proteomes" id="UP000192578">
    <property type="component" value="Unassembled WGS sequence"/>
</dbReference>
<feature type="domain" description="Helicase C-terminal" evidence="1">
    <location>
        <begin position="61"/>
        <end position="216"/>
    </location>
</feature>
<dbReference type="OrthoDB" id="196131at2759"/>
<proteinExistence type="predicted"/>